<keyword evidence="1" id="KW-0133">Cell shape</keyword>
<reference evidence="4 5" key="1">
    <citation type="journal article" date="2016" name="Nat. Commun.">
        <title>Thousands of microbial genomes shed light on interconnected biogeochemical processes in an aquifer system.</title>
        <authorList>
            <person name="Anantharaman K."/>
            <person name="Brown C.T."/>
            <person name="Hug L.A."/>
            <person name="Sharon I."/>
            <person name="Castelle C.J."/>
            <person name="Probst A.J."/>
            <person name="Thomas B.C."/>
            <person name="Singh A."/>
            <person name="Wilkins M.J."/>
            <person name="Karaoz U."/>
            <person name="Brodie E.L."/>
            <person name="Williams K.H."/>
            <person name="Hubbard S.S."/>
            <person name="Banfield J.F."/>
        </authorList>
    </citation>
    <scope>NUCLEOTIDE SEQUENCE [LARGE SCALE GENOMIC DNA]</scope>
</reference>
<dbReference type="SUPFAM" id="SSF53623">
    <property type="entry name" value="MurD-like peptide ligases, catalytic domain"/>
    <property type="match status" value="1"/>
</dbReference>
<protein>
    <recommendedName>
        <fullName evidence="1">Lipid II isoglutaminyl synthase (glutamine-hydrolyzing) subunit MurT</fullName>
        <ecNumber evidence="1">6.3.5.13</ecNumber>
    </recommendedName>
</protein>
<comment type="similarity">
    <text evidence="1">Belongs to the MurCDEF family. MurT subfamily.</text>
</comment>
<keyword evidence="1" id="KW-0436">Ligase</keyword>
<dbReference type="Proteomes" id="UP000177042">
    <property type="component" value="Unassembled WGS sequence"/>
</dbReference>
<name>A0A1F5JBP1_9BACT</name>
<dbReference type="GO" id="GO:0009252">
    <property type="term" value="P:peptidoglycan biosynthetic process"/>
    <property type="evidence" value="ECO:0007669"/>
    <property type="project" value="UniProtKB-UniRule"/>
</dbReference>
<dbReference type="GO" id="GO:0140282">
    <property type="term" value="F:carbon-nitrogen ligase activity on lipid II"/>
    <property type="evidence" value="ECO:0007669"/>
    <property type="project" value="UniProtKB-UniRule"/>
</dbReference>
<keyword evidence="1" id="KW-0547">Nucleotide-binding</keyword>
<comment type="caution">
    <text evidence="1">Lacks conserved residue(s) required for the propagation of feature annotation.</text>
</comment>
<gene>
    <name evidence="1" type="primary">murT</name>
    <name evidence="4" type="ORF">A3C26_01270</name>
</gene>
<comment type="function">
    <text evidence="1">The lipid II isoglutaminyl synthase complex catalyzes the formation of alpha-D-isoglutamine in the cell wall lipid II stem peptide. The MurT subunit catalyzes the ATP-dependent amidation of D-glutamate residue of lipid II, converting it to an isoglutamine residue.</text>
</comment>
<dbReference type="EMBL" id="MFCX01000017">
    <property type="protein sequence ID" value="OGE26013.1"/>
    <property type="molecule type" value="Genomic_DNA"/>
</dbReference>
<comment type="caution">
    <text evidence="4">The sequence shown here is derived from an EMBL/GenBank/DDBJ whole genome shotgun (WGS) entry which is preliminary data.</text>
</comment>
<dbReference type="Pfam" id="PF08245">
    <property type="entry name" value="Mur_ligase_M"/>
    <property type="match status" value="1"/>
</dbReference>
<dbReference type="GO" id="GO:0071555">
    <property type="term" value="P:cell wall organization"/>
    <property type="evidence" value="ECO:0007669"/>
    <property type="project" value="UniProtKB-KW"/>
</dbReference>
<dbReference type="EC" id="6.3.5.13" evidence="1"/>
<feature type="active site" evidence="1">
    <location>
        <position position="354"/>
    </location>
</feature>
<proteinExistence type="inferred from homology"/>
<evidence type="ECO:0000313" key="5">
    <source>
        <dbReference type="Proteomes" id="UP000177042"/>
    </source>
</evidence>
<dbReference type="AlphaFoldDB" id="A0A1F5JBP1"/>
<keyword evidence="1" id="KW-0573">Peptidoglycan synthesis</keyword>
<dbReference type="GO" id="GO:0016881">
    <property type="term" value="F:acid-amino acid ligase activity"/>
    <property type="evidence" value="ECO:0007669"/>
    <property type="project" value="InterPro"/>
</dbReference>
<dbReference type="InterPro" id="IPR036565">
    <property type="entry name" value="Mur-like_cat_sf"/>
</dbReference>
<comment type="subunit">
    <text evidence="1">Forms a heterodimer with GatD.</text>
</comment>
<sequence>MQIKIAIFLGKLIALISQTFKLGGGSAAPGLYSLKIDSNLVEKLIKQIPHNIVITGTNGKTTTARLLAHFATQSGLKIIRNHTGSNLERGIASALIQNYRLHPWGVNPKFDLGIWELDEAAFNIMVPKIKPELILFLNVFRDQLDRYGEVDTVVKKWAETLKTLTPQTKVLVNGDDTNTAKLAKYFIGKVQKFGLQNYKLRGESIEKRGHNTKLDFEAKNIKLNGLKGSSFNLFLNHKSYILNLPLPGIYHIYDTVAAIAAFTCLFTDIPIHPLRRLSEASRYTNTLKSFLPAFGRVEKFSFQPLRLERKVEGYIFLIKNPAGATQVFETIAPQLRQNDRLLLTLNDNLADGTDVSWIWDAEFELLLMPLSFPRKRESNKQNIYGSPIKSGMTVVCSGSRTYDLAVRLKYAGFEIKEENIEADIEKALKQAQKGLKGRLFILPTYTAMLELQYILAKRGIKEDYWKKE</sequence>
<dbReference type="InterPro" id="IPR013564">
    <property type="entry name" value="MurT_C"/>
</dbReference>
<comment type="catalytic activity">
    <reaction evidence="1">
        <text>beta-D-GlcNAc-(1-&gt;4)-Mur2Ac(oyl-L-Ala-gamma-D-O-P-Glu-L-Lys-D-Ala-D-Ala)-di-trans,octa-cis-undecaprenyl diphosphate + NH4(+) = beta-D-GlcNAc-(1-&gt;4)-Mur2Ac(oyl-L-Ala-D-isoglutaminyl-L-Lys-D-Ala-D-Ala)-di-trans,octa-cis-undecaprenyl diphosphate + phosphate + H(+)</text>
        <dbReference type="Rhea" id="RHEA:57932"/>
        <dbReference type="ChEBI" id="CHEBI:15378"/>
        <dbReference type="ChEBI" id="CHEBI:28938"/>
        <dbReference type="ChEBI" id="CHEBI:43474"/>
        <dbReference type="ChEBI" id="CHEBI:62233"/>
        <dbReference type="ChEBI" id="CHEBI:143132"/>
    </reaction>
</comment>
<dbReference type="HAMAP" id="MF_02214">
    <property type="entry name" value="Lipid_II_synth_MurT"/>
    <property type="match status" value="1"/>
</dbReference>
<accession>A0A1F5JBP1</accession>
<dbReference type="GO" id="GO:0046872">
    <property type="term" value="F:metal ion binding"/>
    <property type="evidence" value="ECO:0007669"/>
    <property type="project" value="UniProtKB-KW"/>
</dbReference>
<evidence type="ECO:0000259" key="2">
    <source>
        <dbReference type="Pfam" id="PF08245"/>
    </source>
</evidence>
<dbReference type="InterPro" id="IPR043703">
    <property type="entry name" value="Lipid_II_synth_MurT"/>
</dbReference>
<dbReference type="Gene3D" id="3.40.1190.10">
    <property type="entry name" value="Mur-like, catalytic domain"/>
    <property type="match status" value="1"/>
</dbReference>
<comment type="pathway">
    <text evidence="1">Cell wall biogenesis; peptidoglycan biosynthesis.</text>
</comment>
<dbReference type="InterPro" id="IPR013221">
    <property type="entry name" value="Mur_ligase_cen"/>
</dbReference>
<dbReference type="PANTHER" id="PTHR23135:SF7">
    <property type="entry name" value="LIPID II ISOGLUTAMINYL SYNTHASE (GLUTAMINE-HYDROLYZING) SUBUNIT MURT"/>
    <property type="match status" value="1"/>
</dbReference>
<keyword evidence="1" id="KW-0479">Metal-binding</keyword>
<comment type="catalytic activity">
    <reaction evidence="1">
        <text>beta-D-GlcNAc-(1-&gt;4)-Mur2Ac(oyl-L-Ala-gamma-D-Glu-L-Lys-D-Ala-D-Ala)-di-trans,octa-cis-undecaprenyl diphosphate + L-glutamine + ATP + H2O = beta-D-GlcNAc-(1-&gt;4)-Mur2Ac(oyl-L-Ala-D-isoglutaminyl-L-Lys-D-Ala-D-Ala)-di-trans,octa-cis-undecaprenyl diphosphate + L-glutamate + ADP + phosphate + H(+)</text>
        <dbReference type="Rhea" id="RHEA:57928"/>
        <dbReference type="ChEBI" id="CHEBI:15377"/>
        <dbReference type="ChEBI" id="CHEBI:15378"/>
        <dbReference type="ChEBI" id="CHEBI:29985"/>
        <dbReference type="ChEBI" id="CHEBI:30616"/>
        <dbReference type="ChEBI" id="CHEBI:43474"/>
        <dbReference type="ChEBI" id="CHEBI:58359"/>
        <dbReference type="ChEBI" id="CHEBI:60033"/>
        <dbReference type="ChEBI" id="CHEBI:62233"/>
        <dbReference type="ChEBI" id="CHEBI:456216"/>
        <dbReference type="EC" id="6.3.5.13"/>
    </reaction>
</comment>
<dbReference type="UniPathway" id="UPA00219"/>
<feature type="domain" description="Lipid II isoglutaminyl synthase (glutamine-hydrolyzing) subunit MurT C-terminal" evidence="3">
    <location>
        <begin position="317"/>
        <end position="366"/>
    </location>
</feature>
<feature type="domain" description="Mur ligase central" evidence="2">
    <location>
        <begin position="54"/>
        <end position="261"/>
    </location>
</feature>
<dbReference type="Pfam" id="PF08353">
    <property type="entry name" value="MurT_C"/>
    <property type="match status" value="2"/>
</dbReference>
<evidence type="ECO:0000313" key="4">
    <source>
        <dbReference type="EMBL" id="OGE26013.1"/>
    </source>
</evidence>
<feature type="domain" description="Lipid II isoglutaminyl synthase (glutamine-hydrolyzing) subunit MurT C-terminal" evidence="3">
    <location>
        <begin position="392"/>
        <end position="448"/>
    </location>
</feature>
<keyword evidence="1" id="KW-0961">Cell wall biogenesis/degradation</keyword>
<comment type="catalytic activity">
    <reaction evidence="1">
        <text>beta-D-GlcNAc-(1-&gt;4)-Mur2Ac(oyl-L-Ala-gamma-D-Glu-L-Lys-D-Ala-D-Ala)-di-trans,octa-cis-undecaprenyl diphosphate + ATP = beta-D-GlcNAc-(1-&gt;4)-Mur2Ac(oyl-L-Ala-gamma-D-O-P-Glu-L-Lys-D-Ala-D-Ala)-di-trans,octa-cis-undecaprenyl diphosphate + ADP</text>
        <dbReference type="Rhea" id="RHEA:59488"/>
        <dbReference type="ChEBI" id="CHEBI:30616"/>
        <dbReference type="ChEBI" id="CHEBI:60033"/>
        <dbReference type="ChEBI" id="CHEBI:143132"/>
        <dbReference type="ChEBI" id="CHEBI:456216"/>
    </reaction>
</comment>
<evidence type="ECO:0000256" key="1">
    <source>
        <dbReference type="HAMAP-Rule" id="MF_02214"/>
    </source>
</evidence>
<organism evidence="4 5">
    <name type="scientific">Candidatus Daviesbacteria bacterium RIFCSPHIGHO2_02_FULL_39_12</name>
    <dbReference type="NCBI Taxonomy" id="1797770"/>
    <lineage>
        <taxon>Bacteria</taxon>
        <taxon>Candidatus Daviesiibacteriota</taxon>
    </lineage>
</organism>
<dbReference type="GO" id="GO:0005524">
    <property type="term" value="F:ATP binding"/>
    <property type="evidence" value="ECO:0007669"/>
    <property type="project" value="UniProtKB-UniRule"/>
</dbReference>
<evidence type="ECO:0000259" key="3">
    <source>
        <dbReference type="Pfam" id="PF08353"/>
    </source>
</evidence>
<dbReference type="PANTHER" id="PTHR23135">
    <property type="entry name" value="MUR LIGASE FAMILY MEMBER"/>
    <property type="match status" value="1"/>
</dbReference>
<keyword evidence="1" id="KW-0067">ATP-binding</keyword>
<dbReference type="GO" id="GO:0008360">
    <property type="term" value="P:regulation of cell shape"/>
    <property type="evidence" value="ECO:0007669"/>
    <property type="project" value="UniProtKB-KW"/>
</dbReference>